<dbReference type="GO" id="GO:0000319">
    <property type="term" value="F:sulfite transmembrane transporter activity"/>
    <property type="evidence" value="ECO:0007669"/>
    <property type="project" value="TreeGrafter"/>
</dbReference>
<gene>
    <name evidence="10" type="ORF">Cboi02_000349000</name>
</gene>
<dbReference type="InterPro" id="IPR051629">
    <property type="entry name" value="Sulfite_efflux_TDT"/>
</dbReference>
<dbReference type="EMBL" id="BSXN01001212">
    <property type="protein sequence ID" value="GME72141.1"/>
    <property type="molecule type" value="Genomic_DNA"/>
</dbReference>
<dbReference type="InterPro" id="IPR038665">
    <property type="entry name" value="Voltage-dep_anion_channel_sf"/>
</dbReference>
<feature type="transmembrane region" description="Helical" evidence="9">
    <location>
        <begin position="443"/>
        <end position="471"/>
    </location>
</feature>
<evidence type="ECO:0000256" key="6">
    <source>
        <dbReference type="ARBA" id="ARBA00022989"/>
    </source>
</evidence>
<evidence type="ECO:0000256" key="9">
    <source>
        <dbReference type="SAM" id="Phobius"/>
    </source>
</evidence>
<sequence>MNRLHQKKNNPYTIFAESVSLPTTAKESSEEAIRDNATTSSDEDKLNLISKRDKNSFFQTFSFADQYNPDKFKEKISNSNDQTHMDSLDYVYFRNNDNSCDTDITSEIPIRFNDDDGDDDNKRHIENESIRETLLDSLIHSFHCVWFVSTMGTGITGSVLYNFPIEEIRFVTKYIGLIFFFINLILILITNSIFILKYTVYRKGSNNNNNINKSGSENSIIKLLYNPSECVFLGCQVMGMGTIIVFLHSVKGSEWFIFLYILWWFNVICTLFSAWIITYIFYAKISIPSNELNAIILLPVVPLTVAATAGSLVTQDLPINDLGWKLSTNLISYLLWANSVFFAVPYLAVYFNKLLVFGLPQRNAVFSCFVPIGIMGQGSYGILNMGENLIDLLYRYNERIGSDDDANDSFNLIKVLLSLSINHGGTATKISKLTADSLNTITILIKTASICTSLFLVSMGVCLTVISILSIFHYGPIHKFSKFWWAMTFPMGTMSVSNLQIYKETGMSGFKIVSLIYAIALIIITSTCLIGSAIKEFPHFIWPLIFMKKKKKLDIRHTV</sequence>
<dbReference type="Pfam" id="PF03595">
    <property type="entry name" value="SLAC1"/>
    <property type="match status" value="1"/>
</dbReference>
<evidence type="ECO:0000313" key="11">
    <source>
        <dbReference type="Proteomes" id="UP001165120"/>
    </source>
</evidence>
<comment type="subcellular location">
    <subcellularLocation>
        <location evidence="1">Cell membrane</location>
        <topology evidence="1">Multi-pass membrane protein</topology>
    </subcellularLocation>
</comment>
<evidence type="ECO:0000256" key="7">
    <source>
        <dbReference type="ARBA" id="ARBA00023136"/>
    </source>
</evidence>
<dbReference type="Gene3D" id="1.50.10.150">
    <property type="entry name" value="Voltage-dependent anion channel"/>
    <property type="match status" value="1"/>
</dbReference>
<keyword evidence="3" id="KW-0813">Transport</keyword>
<dbReference type="Proteomes" id="UP001165120">
    <property type="component" value="Unassembled WGS sequence"/>
</dbReference>
<evidence type="ECO:0000256" key="8">
    <source>
        <dbReference type="SAM" id="MobiDB-lite"/>
    </source>
</evidence>
<feature type="transmembrane region" description="Helical" evidence="9">
    <location>
        <begin position="144"/>
        <end position="163"/>
    </location>
</feature>
<feature type="transmembrane region" description="Helical" evidence="9">
    <location>
        <begin position="175"/>
        <end position="196"/>
    </location>
</feature>
<comment type="similarity">
    <text evidence="2">Belongs to the tellurite-resistance/dicarboxylate transporter (TDT) family.</text>
</comment>
<dbReference type="PANTHER" id="PTHR31686:SF1">
    <property type="entry name" value="SULFITE EFFLUX PUMP SSU1"/>
    <property type="match status" value="1"/>
</dbReference>
<feature type="transmembrane region" description="Helical" evidence="9">
    <location>
        <begin position="255"/>
        <end position="282"/>
    </location>
</feature>
<comment type="caution">
    <text evidence="10">The sequence shown here is derived from an EMBL/GenBank/DDBJ whole genome shotgun (WGS) entry which is preliminary data.</text>
</comment>
<evidence type="ECO:0000313" key="10">
    <source>
        <dbReference type="EMBL" id="GME72141.1"/>
    </source>
</evidence>
<dbReference type="InterPro" id="IPR004695">
    <property type="entry name" value="SLAC1/Mae1/Ssu1/TehA"/>
</dbReference>
<keyword evidence="11" id="KW-1185">Reference proteome</keyword>
<accession>A0A9W6T200</accession>
<dbReference type="PANTHER" id="PTHR31686">
    <property type="match status" value="1"/>
</dbReference>
<evidence type="ECO:0000256" key="3">
    <source>
        <dbReference type="ARBA" id="ARBA00022448"/>
    </source>
</evidence>
<name>A0A9W6T200_CANBO</name>
<evidence type="ECO:0000256" key="2">
    <source>
        <dbReference type="ARBA" id="ARBA00008566"/>
    </source>
</evidence>
<keyword evidence="5 9" id="KW-0812">Transmembrane</keyword>
<feature type="transmembrane region" description="Helical" evidence="9">
    <location>
        <begin position="230"/>
        <end position="249"/>
    </location>
</feature>
<keyword evidence="6 9" id="KW-1133">Transmembrane helix</keyword>
<feature type="region of interest" description="Disordered" evidence="8">
    <location>
        <begin position="26"/>
        <end position="45"/>
    </location>
</feature>
<feature type="transmembrane region" description="Helical" evidence="9">
    <location>
        <begin position="294"/>
        <end position="313"/>
    </location>
</feature>
<keyword evidence="7 9" id="KW-0472">Membrane</keyword>
<evidence type="ECO:0000256" key="5">
    <source>
        <dbReference type="ARBA" id="ARBA00022692"/>
    </source>
</evidence>
<reference evidence="10" key="1">
    <citation type="submission" date="2023-04" db="EMBL/GenBank/DDBJ databases">
        <title>Candida boidinii NBRC 10035.</title>
        <authorList>
            <person name="Ichikawa N."/>
            <person name="Sato H."/>
            <person name="Tonouchi N."/>
        </authorList>
    </citation>
    <scope>NUCLEOTIDE SEQUENCE</scope>
    <source>
        <strain evidence="10">NBRC 10035</strain>
    </source>
</reference>
<feature type="transmembrane region" description="Helical" evidence="9">
    <location>
        <begin position="514"/>
        <end position="534"/>
    </location>
</feature>
<evidence type="ECO:0000256" key="1">
    <source>
        <dbReference type="ARBA" id="ARBA00004651"/>
    </source>
</evidence>
<evidence type="ECO:0000256" key="4">
    <source>
        <dbReference type="ARBA" id="ARBA00022475"/>
    </source>
</evidence>
<keyword evidence="4" id="KW-1003">Cell membrane</keyword>
<feature type="transmembrane region" description="Helical" evidence="9">
    <location>
        <begin position="333"/>
        <end position="352"/>
    </location>
</feature>
<dbReference type="AlphaFoldDB" id="A0A9W6T200"/>
<protein>
    <submittedName>
        <fullName evidence="10">Unnamed protein product</fullName>
    </submittedName>
</protein>
<feature type="transmembrane region" description="Helical" evidence="9">
    <location>
        <begin position="364"/>
        <end position="383"/>
    </location>
</feature>
<dbReference type="GO" id="GO:0005886">
    <property type="term" value="C:plasma membrane"/>
    <property type="evidence" value="ECO:0007669"/>
    <property type="project" value="UniProtKB-SubCell"/>
</dbReference>
<proteinExistence type="inferred from homology"/>
<organism evidence="10 11">
    <name type="scientific">Candida boidinii</name>
    <name type="common">Yeast</name>
    <dbReference type="NCBI Taxonomy" id="5477"/>
    <lineage>
        <taxon>Eukaryota</taxon>
        <taxon>Fungi</taxon>
        <taxon>Dikarya</taxon>
        <taxon>Ascomycota</taxon>
        <taxon>Saccharomycotina</taxon>
        <taxon>Pichiomycetes</taxon>
        <taxon>Pichiales</taxon>
        <taxon>Pichiaceae</taxon>
        <taxon>Ogataea</taxon>
        <taxon>Ogataea/Candida clade</taxon>
    </lineage>
</organism>